<name>A0A0E4GB95_9FIRM</name>
<dbReference type="Pfam" id="PF19293">
    <property type="entry name" value="CdaA_N"/>
    <property type="match status" value="1"/>
</dbReference>
<dbReference type="GO" id="GO:0005524">
    <property type="term" value="F:ATP binding"/>
    <property type="evidence" value="ECO:0007669"/>
    <property type="project" value="UniProtKB-UniRule"/>
</dbReference>
<dbReference type="GO" id="GO:0004016">
    <property type="term" value="F:adenylate cyclase activity"/>
    <property type="evidence" value="ECO:0007669"/>
    <property type="project" value="UniProtKB-UniRule"/>
</dbReference>
<evidence type="ECO:0000256" key="7">
    <source>
        <dbReference type="ARBA" id="ARBA00022840"/>
    </source>
</evidence>
<feature type="domain" description="DAC" evidence="11">
    <location>
        <begin position="87"/>
        <end position="248"/>
    </location>
</feature>
<dbReference type="PANTHER" id="PTHR34185">
    <property type="entry name" value="DIADENYLATE CYCLASE"/>
    <property type="match status" value="1"/>
</dbReference>
<comment type="subunit">
    <text evidence="10">Probably a homodimer.</text>
</comment>
<keyword evidence="2 10" id="KW-1003">Cell membrane</keyword>
<dbReference type="NCBIfam" id="TIGR00159">
    <property type="entry name" value="diadenylate cyclase CdaA"/>
    <property type="match status" value="1"/>
</dbReference>
<dbReference type="AlphaFoldDB" id="A0A0E4GB95"/>
<feature type="transmembrane region" description="Helical" evidence="10">
    <location>
        <begin position="46"/>
        <end position="64"/>
    </location>
</feature>
<comment type="caution">
    <text evidence="10">Lacks conserved residue(s) required for the propagation of feature annotation.</text>
</comment>
<dbReference type="InterPro" id="IPR034701">
    <property type="entry name" value="CdaA"/>
</dbReference>
<dbReference type="Gene3D" id="3.40.1700.10">
    <property type="entry name" value="DNA integrity scanning protein, DisA, N-terminal domain"/>
    <property type="match status" value="1"/>
</dbReference>
<evidence type="ECO:0000313" key="13">
    <source>
        <dbReference type="Proteomes" id="UP000045545"/>
    </source>
</evidence>
<dbReference type="GO" id="GO:0006171">
    <property type="term" value="P:cAMP biosynthetic process"/>
    <property type="evidence" value="ECO:0007669"/>
    <property type="project" value="InterPro"/>
</dbReference>
<keyword evidence="13" id="KW-1185">Reference proteome</keyword>
<evidence type="ECO:0000256" key="6">
    <source>
        <dbReference type="ARBA" id="ARBA00022741"/>
    </source>
</evidence>
<keyword evidence="5 10" id="KW-0548">Nucleotidyltransferase</keyword>
<protein>
    <recommendedName>
        <fullName evidence="10">Diadenylate cyclase</fullName>
        <shortName evidence="10">DAC</shortName>
        <ecNumber evidence="10">2.7.7.85</ecNumber>
    </recommendedName>
    <alternativeName>
        <fullName evidence="10">Cyclic-di-AMP synthase</fullName>
        <shortName evidence="10">c-di-AMP synthase</shortName>
    </alternativeName>
</protein>
<organism evidence="12 13">
    <name type="scientific">Syntrophomonas zehnderi OL-4</name>
    <dbReference type="NCBI Taxonomy" id="690567"/>
    <lineage>
        <taxon>Bacteria</taxon>
        <taxon>Bacillati</taxon>
        <taxon>Bacillota</taxon>
        <taxon>Clostridia</taxon>
        <taxon>Eubacteriales</taxon>
        <taxon>Syntrophomonadaceae</taxon>
        <taxon>Syntrophomonas</taxon>
    </lineage>
</organism>
<dbReference type="SUPFAM" id="SSF143597">
    <property type="entry name" value="YojJ-like"/>
    <property type="match status" value="1"/>
</dbReference>
<keyword evidence="8 10" id="KW-1133">Transmembrane helix</keyword>
<comment type="function">
    <text evidence="10">Catalyzes the condensation of 2 ATP molecules into cyclic di-AMP (c-di-AMP), a second messenger used to regulate differing processes in different bacteria.</text>
</comment>
<evidence type="ECO:0000256" key="4">
    <source>
        <dbReference type="ARBA" id="ARBA00022692"/>
    </source>
</evidence>
<dbReference type="Proteomes" id="UP000045545">
    <property type="component" value="Unassembled WGS sequence"/>
</dbReference>
<dbReference type="InterPro" id="IPR045585">
    <property type="entry name" value="CdaA_N"/>
</dbReference>
<evidence type="ECO:0000259" key="11">
    <source>
        <dbReference type="PROSITE" id="PS51794"/>
    </source>
</evidence>
<comment type="similarity">
    <text evidence="10">Belongs to the adenylate cyclase family. DacA/CdaA subfamily.</text>
</comment>
<evidence type="ECO:0000256" key="1">
    <source>
        <dbReference type="ARBA" id="ARBA00000877"/>
    </source>
</evidence>
<evidence type="ECO:0000256" key="3">
    <source>
        <dbReference type="ARBA" id="ARBA00022679"/>
    </source>
</evidence>
<keyword evidence="9 10" id="KW-0472">Membrane</keyword>
<dbReference type="STRING" id="690567.2005"/>
<dbReference type="OrthoDB" id="9807385at2"/>
<sequence length="275" mass="30735">MDLSLLSGVFASPWDIFRNLLDIFIVAYVIYRLLGLIQGTRAVQLLKGLMILLVFSVAASYMQLDMLNWLLEKLWIFFAIALPIVFQPELRRLLEQLGKGSFFKSSSTDVDPQDYQVIIKEITDAVGILSRNRVGALIVIARETGIEEYLESGITVDSLVSSGLLINTFVPNTPLHDGALVIRDGRIYKAACVLPLSNDPQLPPQLGTRHRAGLGITEVSDALAIIVSEETGSVSLGRDRKLIRYLDAQSLRELLEKELINDDVKPTLWRRWSRG</sequence>
<proteinExistence type="inferred from homology"/>
<dbReference type="PANTHER" id="PTHR34185:SF1">
    <property type="entry name" value="DIADENYLATE CYCLASE"/>
    <property type="match status" value="1"/>
</dbReference>
<dbReference type="HAMAP" id="MF_01499">
    <property type="entry name" value="DacA"/>
    <property type="match status" value="1"/>
</dbReference>
<dbReference type="FunFam" id="3.40.1700.10:FF:000002">
    <property type="entry name" value="Diadenylate cyclase"/>
    <property type="match status" value="1"/>
</dbReference>
<evidence type="ECO:0000256" key="8">
    <source>
        <dbReference type="ARBA" id="ARBA00022989"/>
    </source>
</evidence>
<gene>
    <name evidence="10" type="primary">dacA</name>
    <name evidence="12" type="ORF">2005</name>
</gene>
<evidence type="ECO:0000313" key="12">
    <source>
        <dbReference type="EMBL" id="CFX84513.1"/>
    </source>
</evidence>
<feature type="transmembrane region" description="Helical" evidence="10">
    <location>
        <begin position="16"/>
        <end position="34"/>
    </location>
</feature>
<dbReference type="InterPro" id="IPR003390">
    <property type="entry name" value="DNA_integrity_scan_DisA_N"/>
</dbReference>
<dbReference type="InterPro" id="IPR036888">
    <property type="entry name" value="DNA_integrity_DisA_N_sf"/>
</dbReference>
<keyword evidence="4 10" id="KW-0812">Transmembrane</keyword>
<dbReference type="InterPro" id="IPR014046">
    <property type="entry name" value="C-di-AMP_synthase"/>
</dbReference>
<dbReference type="EC" id="2.7.7.85" evidence="10"/>
<accession>A0A0E4GB95</accession>
<comment type="catalytic activity">
    <reaction evidence="1 10">
        <text>2 ATP = 3',3'-c-di-AMP + 2 diphosphate</text>
        <dbReference type="Rhea" id="RHEA:35655"/>
        <dbReference type="ChEBI" id="CHEBI:30616"/>
        <dbReference type="ChEBI" id="CHEBI:33019"/>
        <dbReference type="ChEBI" id="CHEBI:71500"/>
        <dbReference type="EC" id="2.7.7.85"/>
    </reaction>
</comment>
<evidence type="ECO:0000256" key="2">
    <source>
        <dbReference type="ARBA" id="ARBA00022475"/>
    </source>
</evidence>
<keyword evidence="7 10" id="KW-0067">ATP-binding</keyword>
<reference evidence="12 13" key="1">
    <citation type="submission" date="2015-03" db="EMBL/GenBank/DDBJ databases">
        <authorList>
            <person name="Murphy D."/>
        </authorList>
    </citation>
    <scope>NUCLEOTIDE SEQUENCE [LARGE SCALE GENOMIC DNA]</scope>
    <source>
        <strain evidence="12 13">OL-4</strain>
    </source>
</reference>
<evidence type="ECO:0000256" key="5">
    <source>
        <dbReference type="ARBA" id="ARBA00022695"/>
    </source>
</evidence>
<dbReference type="EMBL" id="CGIH01000032">
    <property type="protein sequence ID" value="CFX84513.1"/>
    <property type="molecule type" value="Genomic_DNA"/>
</dbReference>
<keyword evidence="3 10" id="KW-0808">Transferase</keyword>
<evidence type="ECO:0000256" key="9">
    <source>
        <dbReference type="ARBA" id="ARBA00023136"/>
    </source>
</evidence>
<keyword evidence="6 10" id="KW-0547">Nucleotide-binding</keyword>
<evidence type="ECO:0000256" key="10">
    <source>
        <dbReference type="HAMAP-Rule" id="MF_01499"/>
    </source>
</evidence>
<dbReference type="Pfam" id="PF02457">
    <property type="entry name" value="DAC"/>
    <property type="match status" value="1"/>
</dbReference>
<dbReference type="InterPro" id="IPR050338">
    <property type="entry name" value="DisA"/>
</dbReference>
<dbReference type="PIRSF" id="PIRSF004793">
    <property type="entry name" value="UCP004793"/>
    <property type="match status" value="1"/>
</dbReference>
<dbReference type="GO" id="GO:0106408">
    <property type="term" value="F:diadenylate cyclase activity"/>
    <property type="evidence" value="ECO:0007669"/>
    <property type="project" value="UniProtKB-EC"/>
</dbReference>
<dbReference type="PROSITE" id="PS51794">
    <property type="entry name" value="DAC"/>
    <property type="match status" value="1"/>
</dbReference>